<evidence type="ECO:0000313" key="3">
    <source>
        <dbReference type="Proteomes" id="UP000672032"/>
    </source>
</evidence>
<feature type="compositionally biased region" description="Basic and acidic residues" evidence="1">
    <location>
        <begin position="792"/>
        <end position="804"/>
    </location>
</feature>
<feature type="region of interest" description="Disordered" evidence="1">
    <location>
        <begin position="136"/>
        <end position="178"/>
    </location>
</feature>
<evidence type="ECO:0000256" key="1">
    <source>
        <dbReference type="SAM" id="MobiDB-lite"/>
    </source>
</evidence>
<organism evidence="2 3">
    <name type="scientific">Monilinia vaccinii-corymbosi</name>
    <dbReference type="NCBI Taxonomy" id="61207"/>
    <lineage>
        <taxon>Eukaryota</taxon>
        <taxon>Fungi</taxon>
        <taxon>Dikarya</taxon>
        <taxon>Ascomycota</taxon>
        <taxon>Pezizomycotina</taxon>
        <taxon>Leotiomycetes</taxon>
        <taxon>Helotiales</taxon>
        <taxon>Sclerotiniaceae</taxon>
        <taxon>Monilinia</taxon>
    </lineage>
</organism>
<feature type="compositionally biased region" description="Polar residues" evidence="1">
    <location>
        <begin position="819"/>
        <end position="834"/>
    </location>
</feature>
<feature type="region of interest" description="Disordered" evidence="1">
    <location>
        <begin position="783"/>
        <end position="861"/>
    </location>
</feature>
<feature type="region of interest" description="Disordered" evidence="1">
    <location>
        <begin position="252"/>
        <end position="275"/>
    </location>
</feature>
<name>A0A8A3PB39_9HELO</name>
<sequence length="861" mass="97320">MDEADLYDFINTNNEFLTDMESAINQFDVDGTQEQQPEHHPPAPSFNPLGTFPFPDVEIPGPADFALYLPEYTEPQGEQVAQTSTDAQFLNNNTNNDPYSLDTFSNGEPFLGSYTDMLDLNGLDPYFGYQVLFGESEQSAEQQPATEQDRPVQSEQDRPVQPEQYPESQSSEDKIKTPLNMPNIFPSMCPSKNIDPNLDLMDSFWMAGLPTPTDFNARLDAGTGGQKAVPKLPDFPTGRAPDISVMINTQNNYVNTNNNNDSNSNSNSNSNINPNVQEQVNFNMNSIGDQGYENQRGNVSSTRGENATGLYPMVTNQSHRTDMANQFQFNPGSGYHNTVPTIATPLPRASAQEQSYQDAQSSGNRFQTTVYPPPPEINQQRYFMGGPQNAEKGYRNPTSSPNFLNRHQWASEAAAAIEQISRRYGAPNPWKRARVEDEEEQPPVSRKRPRSGTAPARTQRGMGRVDRRFEPIPGNQSPQDFDLNRRRREPTFSASYPPRGTCQPESNMANRSIYAGLGNGYRQFSAPTRMRPEGYMNISRSDPGYMPLPPPPNNLRGHMEPQMFHQQTSYHTNNAGMNRTLPRLPGLVPSTPPAFIDNNRGPPLNGHYSTNLTEQVTRPAVQENPSNEKPIKPEEPWMAGVIPVTRRGRRMPVNAESSNRAERKSSRPMWECRLESYYPRVWMLEEEAKMVEKNYDKNPRKAFQNMSNAKNNMKSIQLDWDQVELLNSIRQAARNVEEERRKLCKPEEYIAKEIPSDYKPKARLLQCYNAWLEAKQEGGMVSNSWTNRKRRTADNRTYKPAKEEEGQEDESSEPILRASPQSSALAQPGNSPVQNRKRGRPQGKFNKSDAEEPAAKKPREQ</sequence>
<keyword evidence="3" id="KW-1185">Reference proteome</keyword>
<dbReference type="AlphaFoldDB" id="A0A8A3PB39"/>
<gene>
    <name evidence="2" type="ORF">DSL72_001882</name>
</gene>
<feature type="region of interest" description="Disordered" evidence="1">
    <location>
        <begin position="428"/>
        <end position="507"/>
    </location>
</feature>
<dbReference type="EMBL" id="CP063407">
    <property type="protein sequence ID" value="QSZ32308.1"/>
    <property type="molecule type" value="Genomic_DNA"/>
</dbReference>
<evidence type="ECO:0000313" key="2">
    <source>
        <dbReference type="EMBL" id="QSZ32308.1"/>
    </source>
</evidence>
<accession>A0A8A3PB39</accession>
<reference evidence="2" key="1">
    <citation type="submission" date="2020-10" db="EMBL/GenBank/DDBJ databases">
        <title>Genome Sequence of Monilinia vaccinii-corymbosi Sheds Light on Mummy Berry Disease Infection of Blueberry and Mating Type.</title>
        <authorList>
            <person name="Yow A.G."/>
            <person name="Zhang Y."/>
            <person name="Bansal K."/>
            <person name="Eacker S.M."/>
            <person name="Sullivan S."/>
            <person name="Liachko I."/>
            <person name="Cubeta M.A."/>
            <person name="Rollins J.A."/>
            <person name="Ashrafi H."/>
        </authorList>
    </citation>
    <scope>NUCLEOTIDE SEQUENCE</scope>
    <source>
        <strain evidence="2">RL-1</strain>
    </source>
</reference>
<dbReference type="OrthoDB" id="3530632at2759"/>
<proteinExistence type="predicted"/>
<protein>
    <submittedName>
        <fullName evidence="2">Uncharacterized protein</fullName>
    </submittedName>
</protein>
<dbReference type="Proteomes" id="UP000672032">
    <property type="component" value="Chromosome 3"/>
</dbReference>
<feature type="compositionally biased region" description="Polar residues" evidence="1">
    <location>
        <begin position="136"/>
        <end position="146"/>
    </location>
</feature>
<feature type="compositionally biased region" description="Basic and acidic residues" evidence="1">
    <location>
        <begin position="147"/>
        <end position="160"/>
    </location>
</feature>
<feature type="compositionally biased region" description="Basic and acidic residues" evidence="1">
    <location>
        <begin position="846"/>
        <end position="861"/>
    </location>
</feature>